<feature type="region of interest" description="Disordered" evidence="1">
    <location>
        <begin position="1"/>
        <end position="30"/>
    </location>
</feature>
<organism evidence="2 3">
    <name type="scientific">Planomonospora alba</name>
    <dbReference type="NCBI Taxonomy" id="161354"/>
    <lineage>
        <taxon>Bacteria</taxon>
        <taxon>Bacillati</taxon>
        <taxon>Actinomycetota</taxon>
        <taxon>Actinomycetes</taxon>
        <taxon>Streptosporangiales</taxon>
        <taxon>Streptosporangiaceae</taxon>
        <taxon>Planomonospora</taxon>
    </lineage>
</organism>
<gene>
    <name evidence="2" type="ORF">GCM10010466_65520</name>
</gene>
<accession>A0ABP6P2W4</accession>
<evidence type="ECO:0000256" key="1">
    <source>
        <dbReference type="SAM" id="MobiDB-lite"/>
    </source>
</evidence>
<dbReference type="SUPFAM" id="SSF52540">
    <property type="entry name" value="P-loop containing nucleoside triphosphate hydrolases"/>
    <property type="match status" value="1"/>
</dbReference>
<keyword evidence="3" id="KW-1185">Reference proteome</keyword>
<proteinExistence type="predicted"/>
<feature type="region of interest" description="Disordered" evidence="1">
    <location>
        <begin position="591"/>
        <end position="651"/>
    </location>
</feature>
<comment type="caution">
    <text evidence="2">The sequence shown here is derived from an EMBL/GenBank/DDBJ whole genome shotgun (WGS) entry which is preliminary data.</text>
</comment>
<evidence type="ECO:0000313" key="3">
    <source>
        <dbReference type="Proteomes" id="UP001500320"/>
    </source>
</evidence>
<dbReference type="Gene3D" id="3.40.50.300">
    <property type="entry name" value="P-loop containing nucleotide triphosphate hydrolases"/>
    <property type="match status" value="1"/>
</dbReference>
<name>A0ABP6P2W4_9ACTN</name>
<reference evidence="3" key="1">
    <citation type="journal article" date="2019" name="Int. J. Syst. Evol. Microbiol.">
        <title>The Global Catalogue of Microorganisms (GCM) 10K type strain sequencing project: providing services to taxonomists for standard genome sequencing and annotation.</title>
        <authorList>
            <consortium name="The Broad Institute Genomics Platform"/>
            <consortium name="The Broad Institute Genome Sequencing Center for Infectious Disease"/>
            <person name="Wu L."/>
            <person name="Ma J."/>
        </authorList>
    </citation>
    <scope>NUCLEOTIDE SEQUENCE [LARGE SCALE GENOMIC DNA]</scope>
    <source>
        <strain evidence="3">JCM 9373</strain>
    </source>
</reference>
<protein>
    <submittedName>
        <fullName evidence="2">Uncharacterized protein</fullName>
    </submittedName>
</protein>
<dbReference type="EMBL" id="BAAAUT010000092">
    <property type="protein sequence ID" value="GAA3165644.1"/>
    <property type="molecule type" value="Genomic_DNA"/>
</dbReference>
<evidence type="ECO:0000313" key="2">
    <source>
        <dbReference type="EMBL" id="GAA3165644.1"/>
    </source>
</evidence>
<sequence>MERLSASERNDEEMTVGTHTKTKTESRPVDWSLTPRGPVSATAQGVLALAALATVGDAVELAPLWGGAATAAGAVGTVLAGAHRQLAPSALLYRLACWIGAGSWWTWTLIDTPWSQSAWAALGIGALTAGVTAPLGRTRAARPVAGAPAATGTALVPRRYATLAAEWAARIKRCCTGLTVTIEDVREWPTRTGYSLLVVLPPGGATLSRLENAAEGMANDARLPLGCGVEFTPGNLRGTLWMHVATVNRLADDIDPPADYAPQSVLDGITLGEHRDGSPMRIQVRQPRTIVVGTTGSGKTGTLHAITRELGLCYDNLTWHMDLNGGGVSQPWLRAWLDGQADRPPVDWAAPCPEEALLMATALVAIAKERKTAYSARRVEADEDLLPVDADVPQITTVLDEGFEVLSPQVRDPLQKRIRERIEESARIGRAEACQVLVSALRSTANTLSTDLLALLHNRIIMAGCQEQELLYLYGQSKGVSVEDLSGPGSGFVRTFGSHEVRTWKAWRMKPKRDVHPASRVISRIRPDLDAPSVAAAGRAYRTRYERMRWLFSTPEQRCHLPRPQVIELPGITDDRGNPIAWDPALTHPAAGQEVGTAPATTPAPRPATSPVGPRRLTVLPGGADASAWADPIDLARGPRPARSTADASAWADPVPAGRLRAEQVHPVQAPSVPAASTAEHPVPQIVIRALEVFDELRAERLHSRELAAALDLTEGDLAALLRPLGVDRPANAFLRGGQRGRGYERSSLEMAAERIRCGQIDVPAEVAAWPAA</sequence>
<dbReference type="Proteomes" id="UP001500320">
    <property type="component" value="Unassembled WGS sequence"/>
</dbReference>
<dbReference type="InterPro" id="IPR027417">
    <property type="entry name" value="P-loop_NTPase"/>
</dbReference>
<dbReference type="RefSeq" id="WP_344866462.1">
    <property type="nucleotide sequence ID" value="NZ_BAAAUT010000092.1"/>
</dbReference>